<keyword evidence="10" id="KW-1185">Reference proteome</keyword>
<keyword evidence="7" id="KW-0539">Nucleus</keyword>
<reference evidence="9 10" key="1">
    <citation type="submission" date="2015-04" db="EMBL/GenBank/DDBJ databases">
        <authorList>
            <person name="Syromyatnikov M.Y."/>
            <person name="Popov V.N."/>
        </authorList>
    </citation>
    <scope>NUCLEOTIDE SEQUENCE [LARGE SCALE GENOMIC DNA]</scope>
    <source>
        <strain evidence="9">WF-38-12</strain>
    </source>
</reference>
<dbReference type="GO" id="GO:0005634">
    <property type="term" value="C:nucleus"/>
    <property type="evidence" value="ECO:0007669"/>
    <property type="project" value="UniProtKB-SubCell"/>
</dbReference>
<keyword evidence="5" id="KW-0560">Oxidoreductase</keyword>
<dbReference type="InterPro" id="IPR032862">
    <property type="entry name" value="ALKBH6"/>
</dbReference>
<evidence type="ECO:0000256" key="4">
    <source>
        <dbReference type="ARBA" id="ARBA00022964"/>
    </source>
</evidence>
<organism evidence="9 10">
    <name type="scientific">Talaromyces islandicus</name>
    <name type="common">Penicillium islandicum</name>
    <dbReference type="NCBI Taxonomy" id="28573"/>
    <lineage>
        <taxon>Eukaryota</taxon>
        <taxon>Fungi</taxon>
        <taxon>Dikarya</taxon>
        <taxon>Ascomycota</taxon>
        <taxon>Pezizomycotina</taxon>
        <taxon>Eurotiomycetes</taxon>
        <taxon>Eurotiomycetidae</taxon>
        <taxon>Eurotiales</taxon>
        <taxon>Trichocomaceae</taxon>
        <taxon>Talaromyces</taxon>
        <taxon>Talaromyces sect. Islandici</taxon>
    </lineage>
</organism>
<dbReference type="STRING" id="28573.A0A0U1LQW0"/>
<sequence length="184" mass="20346">MLTKTDTLLAAPLPAWLHEPVVSPRLDTLGCFAGSPHQAPNHVLINEYRPGQGIMPHEDGSAYYPLVATVSLGAPIVLDLYEKKASGDDDEKGGRKPAFRILQEPRSLLITTNELYTQYLHGIAECLTDEDLGFDGIANWEMLGDTQPYLNSSYERQTRVSLTYRDVLKVAKVGNSVKFLTTGR</sequence>
<keyword evidence="6" id="KW-0408">Iron</keyword>
<evidence type="ECO:0000259" key="8">
    <source>
        <dbReference type="PROSITE" id="PS51471"/>
    </source>
</evidence>
<evidence type="ECO:0000256" key="7">
    <source>
        <dbReference type="ARBA" id="ARBA00023242"/>
    </source>
</evidence>
<evidence type="ECO:0000256" key="5">
    <source>
        <dbReference type="ARBA" id="ARBA00023002"/>
    </source>
</evidence>
<dbReference type="Pfam" id="PF13532">
    <property type="entry name" value="2OG-FeII_Oxy_2"/>
    <property type="match status" value="1"/>
</dbReference>
<evidence type="ECO:0000256" key="2">
    <source>
        <dbReference type="ARBA" id="ARBA00007879"/>
    </source>
</evidence>
<keyword evidence="4" id="KW-0223">Dioxygenase</keyword>
<evidence type="ECO:0000313" key="10">
    <source>
        <dbReference type="Proteomes" id="UP000054383"/>
    </source>
</evidence>
<dbReference type="AlphaFoldDB" id="A0A0U1LQW0"/>
<gene>
    <name evidence="9" type="ORF">PISL3812_02790</name>
</gene>
<comment type="similarity">
    <text evidence="2">Belongs to the alkB family.</text>
</comment>
<accession>A0A0U1LQW0</accession>
<dbReference type="SUPFAM" id="SSF51197">
    <property type="entry name" value="Clavaminate synthase-like"/>
    <property type="match status" value="1"/>
</dbReference>
<protein>
    <recommendedName>
        <fullName evidence="8">Fe2OG dioxygenase domain-containing protein</fullName>
    </recommendedName>
</protein>
<dbReference type="PANTHER" id="PTHR46030">
    <property type="entry name" value="ALPHA-KETOGLUTARATE-DEPENDENT DIOXYGENASE ALKB HOMOLOG 6"/>
    <property type="match status" value="1"/>
</dbReference>
<comment type="subcellular location">
    <subcellularLocation>
        <location evidence="1">Nucleus</location>
    </subcellularLocation>
</comment>
<keyword evidence="3" id="KW-0479">Metal-binding</keyword>
<dbReference type="Gene3D" id="2.60.120.1520">
    <property type="match status" value="1"/>
</dbReference>
<dbReference type="PROSITE" id="PS51471">
    <property type="entry name" value="FE2OG_OXY"/>
    <property type="match status" value="1"/>
</dbReference>
<feature type="domain" description="Fe2OG dioxygenase" evidence="8">
    <location>
        <begin position="39"/>
        <end position="168"/>
    </location>
</feature>
<dbReference type="InterPro" id="IPR005123">
    <property type="entry name" value="Oxoglu/Fe-dep_dioxygenase_dom"/>
</dbReference>
<dbReference type="OrthoDB" id="412814at2759"/>
<proteinExistence type="inferred from homology"/>
<evidence type="ECO:0000313" key="9">
    <source>
        <dbReference type="EMBL" id="CRG85774.1"/>
    </source>
</evidence>
<evidence type="ECO:0000256" key="1">
    <source>
        <dbReference type="ARBA" id="ARBA00004123"/>
    </source>
</evidence>
<dbReference type="InterPro" id="IPR027450">
    <property type="entry name" value="AlkB-like"/>
</dbReference>
<dbReference type="OMA" id="KSPKTKW"/>
<dbReference type="GO" id="GO:0046872">
    <property type="term" value="F:metal ion binding"/>
    <property type="evidence" value="ECO:0007669"/>
    <property type="project" value="UniProtKB-KW"/>
</dbReference>
<evidence type="ECO:0000256" key="6">
    <source>
        <dbReference type="ARBA" id="ARBA00023004"/>
    </source>
</evidence>
<dbReference type="Proteomes" id="UP000054383">
    <property type="component" value="Unassembled WGS sequence"/>
</dbReference>
<dbReference type="PANTHER" id="PTHR46030:SF1">
    <property type="entry name" value="ALPHA-KETOGLUTARATE-DEPENDENT DIOXYGENASE ALKB HOMOLOG 6"/>
    <property type="match status" value="1"/>
</dbReference>
<name>A0A0U1LQW0_TALIS</name>
<dbReference type="GO" id="GO:0051213">
    <property type="term" value="F:dioxygenase activity"/>
    <property type="evidence" value="ECO:0007669"/>
    <property type="project" value="UniProtKB-KW"/>
</dbReference>
<dbReference type="EMBL" id="CVMT01000002">
    <property type="protein sequence ID" value="CRG85774.1"/>
    <property type="molecule type" value="Genomic_DNA"/>
</dbReference>
<evidence type="ECO:0000256" key="3">
    <source>
        <dbReference type="ARBA" id="ARBA00022723"/>
    </source>
</evidence>